<dbReference type="Proteomes" id="UP000186922">
    <property type="component" value="Unassembled WGS sequence"/>
</dbReference>
<name>A0A1D1VF72_RAMVA</name>
<accession>A0A1D1VF72</accession>
<evidence type="ECO:0000313" key="1">
    <source>
        <dbReference type="EMBL" id="GAV00285.1"/>
    </source>
</evidence>
<gene>
    <name evidence="1" type="primary">RvY_11159-1</name>
    <name evidence="1" type="synonym">RvY_11159.1</name>
    <name evidence="1" type="ORF">RvY_11159</name>
</gene>
<protein>
    <submittedName>
        <fullName evidence="1">Uncharacterized protein</fullName>
    </submittedName>
</protein>
<dbReference type="AlphaFoldDB" id="A0A1D1VF72"/>
<sequence>MRRGNPRRNLVVRVLRGSRAFDQIFDAVRSPKLEGDIHSLVDSVYRRIGGSIISNAFK</sequence>
<comment type="caution">
    <text evidence="1">The sequence shown here is derived from an EMBL/GenBank/DDBJ whole genome shotgun (WGS) entry which is preliminary data.</text>
</comment>
<dbReference type="EMBL" id="BDGG01000006">
    <property type="protein sequence ID" value="GAV00285.1"/>
    <property type="molecule type" value="Genomic_DNA"/>
</dbReference>
<organism evidence="1 2">
    <name type="scientific">Ramazzottius varieornatus</name>
    <name type="common">Water bear</name>
    <name type="synonym">Tardigrade</name>
    <dbReference type="NCBI Taxonomy" id="947166"/>
    <lineage>
        <taxon>Eukaryota</taxon>
        <taxon>Metazoa</taxon>
        <taxon>Ecdysozoa</taxon>
        <taxon>Tardigrada</taxon>
        <taxon>Eutardigrada</taxon>
        <taxon>Parachela</taxon>
        <taxon>Hypsibioidea</taxon>
        <taxon>Ramazzottiidae</taxon>
        <taxon>Ramazzottius</taxon>
    </lineage>
</organism>
<proteinExistence type="predicted"/>
<evidence type="ECO:0000313" key="2">
    <source>
        <dbReference type="Proteomes" id="UP000186922"/>
    </source>
</evidence>
<reference evidence="1 2" key="1">
    <citation type="journal article" date="2016" name="Nat. Commun.">
        <title>Extremotolerant tardigrade genome and improved radiotolerance of human cultured cells by tardigrade-unique protein.</title>
        <authorList>
            <person name="Hashimoto T."/>
            <person name="Horikawa D.D."/>
            <person name="Saito Y."/>
            <person name="Kuwahara H."/>
            <person name="Kozuka-Hata H."/>
            <person name="Shin-I T."/>
            <person name="Minakuchi Y."/>
            <person name="Ohishi K."/>
            <person name="Motoyama A."/>
            <person name="Aizu T."/>
            <person name="Enomoto A."/>
            <person name="Kondo K."/>
            <person name="Tanaka S."/>
            <person name="Hara Y."/>
            <person name="Koshikawa S."/>
            <person name="Sagara H."/>
            <person name="Miura T."/>
            <person name="Yokobori S."/>
            <person name="Miyagawa K."/>
            <person name="Suzuki Y."/>
            <person name="Kubo T."/>
            <person name="Oyama M."/>
            <person name="Kohara Y."/>
            <person name="Fujiyama A."/>
            <person name="Arakawa K."/>
            <person name="Katayama T."/>
            <person name="Toyoda A."/>
            <person name="Kunieda T."/>
        </authorList>
    </citation>
    <scope>NUCLEOTIDE SEQUENCE [LARGE SCALE GENOMIC DNA]</scope>
    <source>
        <strain evidence="1 2">YOKOZUNA-1</strain>
    </source>
</reference>
<keyword evidence="2" id="KW-1185">Reference proteome</keyword>